<keyword evidence="7" id="KW-1185">Reference proteome</keyword>
<reference evidence="6 7" key="1">
    <citation type="submission" date="2013-05" db="EMBL/GenBank/DDBJ databases">
        <title>Draft genome of the parasitic nematode Anyclostoma ceylanicum.</title>
        <authorList>
            <person name="Mitreva M."/>
        </authorList>
    </citation>
    <scope>NUCLEOTIDE SEQUENCE [LARGE SCALE GENOMIC DNA]</scope>
</reference>
<gene>
    <name evidence="6" type="ORF">ANCCEY_13698</name>
</gene>
<evidence type="ECO:0000256" key="2">
    <source>
        <dbReference type="ARBA" id="ARBA00006285"/>
    </source>
</evidence>
<dbReference type="Pfam" id="PF00728">
    <property type="entry name" value="Glyco_hydro_20"/>
    <property type="match status" value="1"/>
</dbReference>
<dbReference type="Proteomes" id="UP000054495">
    <property type="component" value="Unassembled WGS sequence"/>
</dbReference>
<dbReference type="InterPro" id="IPR015883">
    <property type="entry name" value="Glyco_hydro_20_cat"/>
</dbReference>
<dbReference type="InterPro" id="IPR017853">
    <property type="entry name" value="GH"/>
</dbReference>
<evidence type="ECO:0000259" key="5">
    <source>
        <dbReference type="Pfam" id="PF00728"/>
    </source>
</evidence>
<evidence type="ECO:0000256" key="3">
    <source>
        <dbReference type="ARBA" id="ARBA00012663"/>
    </source>
</evidence>
<dbReference type="Gene3D" id="3.20.20.80">
    <property type="entry name" value="Glycosidases"/>
    <property type="match status" value="1"/>
</dbReference>
<evidence type="ECO:0000256" key="1">
    <source>
        <dbReference type="ARBA" id="ARBA00001231"/>
    </source>
</evidence>
<sequence length="97" mass="10964">MALIVEINNKEVNKRMKAMGYTNAKGLLNYYWQTLFGLIDKDRPGTKKIVWQEVLDMKVNVTNAIAHVWKGNTLEAIMNEMATVTAAGHHAILSSCW</sequence>
<proteinExistence type="inferred from homology"/>
<keyword evidence="4" id="KW-0378">Hydrolase</keyword>
<feature type="domain" description="Glycoside hydrolase family 20 catalytic" evidence="5">
    <location>
        <begin position="9"/>
        <end position="95"/>
    </location>
</feature>
<dbReference type="GO" id="GO:0004563">
    <property type="term" value="F:beta-N-acetylhexosaminidase activity"/>
    <property type="evidence" value="ECO:0007669"/>
    <property type="project" value="UniProtKB-EC"/>
</dbReference>
<dbReference type="EC" id="3.2.1.52" evidence="3"/>
<evidence type="ECO:0000313" key="6">
    <source>
        <dbReference type="EMBL" id="EPB67211.1"/>
    </source>
</evidence>
<name>A0A0D6LBL2_9BILA</name>
<dbReference type="EMBL" id="KE125745">
    <property type="protein sequence ID" value="EPB67211.1"/>
    <property type="molecule type" value="Genomic_DNA"/>
</dbReference>
<protein>
    <recommendedName>
        <fullName evidence="3">beta-N-acetylhexosaminidase</fullName>
        <ecNumber evidence="3">3.2.1.52</ecNumber>
    </recommendedName>
</protein>
<evidence type="ECO:0000256" key="4">
    <source>
        <dbReference type="ARBA" id="ARBA00022801"/>
    </source>
</evidence>
<accession>A0A0D6LBL2</accession>
<comment type="similarity">
    <text evidence="2">Belongs to the glycosyl hydrolase 20 family.</text>
</comment>
<dbReference type="AlphaFoldDB" id="A0A0D6LBL2"/>
<dbReference type="GO" id="GO:0005975">
    <property type="term" value="P:carbohydrate metabolic process"/>
    <property type="evidence" value="ECO:0007669"/>
    <property type="project" value="InterPro"/>
</dbReference>
<evidence type="ECO:0000313" key="7">
    <source>
        <dbReference type="Proteomes" id="UP000054495"/>
    </source>
</evidence>
<dbReference type="SUPFAM" id="SSF51445">
    <property type="entry name" value="(Trans)glycosidases"/>
    <property type="match status" value="1"/>
</dbReference>
<organism evidence="6 7">
    <name type="scientific">Ancylostoma ceylanicum</name>
    <dbReference type="NCBI Taxonomy" id="53326"/>
    <lineage>
        <taxon>Eukaryota</taxon>
        <taxon>Metazoa</taxon>
        <taxon>Ecdysozoa</taxon>
        <taxon>Nematoda</taxon>
        <taxon>Chromadorea</taxon>
        <taxon>Rhabditida</taxon>
        <taxon>Rhabditina</taxon>
        <taxon>Rhabditomorpha</taxon>
        <taxon>Strongyloidea</taxon>
        <taxon>Ancylostomatidae</taxon>
        <taxon>Ancylostomatinae</taxon>
        <taxon>Ancylostoma</taxon>
    </lineage>
</organism>
<comment type="catalytic activity">
    <reaction evidence="1">
        <text>Hydrolysis of terminal non-reducing N-acetyl-D-hexosamine residues in N-acetyl-beta-D-hexosaminides.</text>
        <dbReference type="EC" id="3.2.1.52"/>
    </reaction>
</comment>